<dbReference type="Pfam" id="PF02992">
    <property type="entry name" value="Transposase_21"/>
    <property type="match status" value="1"/>
</dbReference>
<dbReference type="Proteomes" id="UP001229421">
    <property type="component" value="Unassembled WGS sequence"/>
</dbReference>
<feature type="domain" description="DUF4216" evidence="1">
    <location>
        <begin position="162"/>
        <end position="221"/>
    </location>
</feature>
<name>A0AAD8K3D2_TARER</name>
<evidence type="ECO:0000313" key="2">
    <source>
        <dbReference type="EMBL" id="KAK1415644.1"/>
    </source>
</evidence>
<evidence type="ECO:0000259" key="1">
    <source>
        <dbReference type="Pfam" id="PF13952"/>
    </source>
</evidence>
<proteinExistence type="predicted"/>
<evidence type="ECO:0000313" key="3">
    <source>
        <dbReference type="Proteomes" id="UP001229421"/>
    </source>
</evidence>
<reference evidence="2" key="1">
    <citation type="journal article" date="2023" name="bioRxiv">
        <title>Improved chromosome-level genome assembly for marigold (Tagetes erecta).</title>
        <authorList>
            <person name="Jiang F."/>
            <person name="Yuan L."/>
            <person name="Wang S."/>
            <person name="Wang H."/>
            <person name="Xu D."/>
            <person name="Wang A."/>
            <person name="Fan W."/>
        </authorList>
    </citation>
    <scope>NUCLEOTIDE SEQUENCE</scope>
    <source>
        <strain evidence="2">WSJ</strain>
        <tissue evidence="2">Leaf</tissue>
    </source>
</reference>
<dbReference type="InterPro" id="IPR004242">
    <property type="entry name" value="Transposase_21"/>
</dbReference>
<dbReference type="AlphaFoldDB" id="A0AAD8K3D2"/>
<keyword evidence="3" id="KW-1185">Reference proteome</keyword>
<dbReference type="PANTHER" id="PTHR48258:SF8">
    <property type="entry name" value="DUF4216 DOMAIN-CONTAINING PROTEIN"/>
    <property type="match status" value="1"/>
</dbReference>
<dbReference type="EMBL" id="JAUHHV010000008">
    <property type="protein sequence ID" value="KAK1415644.1"/>
    <property type="molecule type" value="Genomic_DNA"/>
</dbReference>
<accession>A0AAD8K3D2</accession>
<dbReference type="PANTHER" id="PTHR48258">
    <property type="entry name" value="DUF4218 DOMAIN-CONTAINING PROTEIN-RELATED"/>
    <property type="match status" value="1"/>
</dbReference>
<comment type="caution">
    <text evidence="2">The sequence shown here is derived from an EMBL/GenBank/DDBJ whole genome shotgun (WGS) entry which is preliminary data.</text>
</comment>
<dbReference type="InterPro" id="IPR025312">
    <property type="entry name" value="DUF4216"/>
</dbReference>
<dbReference type="Pfam" id="PF13952">
    <property type="entry name" value="DUF4216"/>
    <property type="match status" value="1"/>
</dbReference>
<gene>
    <name evidence="2" type="ORF">QVD17_31429</name>
</gene>
<sequence length="353" mass="40402">MSIAHSTWPVVLVNYNLPPWMSLKPEYFMLSLLIPGPESPEVNDYIHEHEAYLEHQPRQTRWEQAQNHSHEFSNWFKDKVINNNVPDHIFWLAKGPSLTSKRYYGYYVNGYKFHTKTRDVKCKTQNSGVSVTALTSSFASSRDKNPSVGSVDYYGRILDIFELDYWSKFRVVLFHCEWYQVEKDDFGLTCVNMKKSCCSNDPFVMPSQVKQVFYVPDPVVDGLHYVVKTIPRDVYDFDEDNNETDGEFYWCEADEDTLGSSAQASEQETRLSREDIPPLVVDASTKLDAMNEVDAENGDDSDNDDTIWDWMHADEDDDNGIIKLNGVANDVGMLQEANTGIGFSSVEGMEPAN</sequence>
<organism evidence="2 3">
    <name type="scientific">Tagetes erecta</name>
    <name type="common">African marigold</name>
    <dbReference type="NCBI Taxonomy" id="13708"/>
    <lineage>
        <taxon>Eukaryota</taxon>
        <taxon>Viridiplantae</taxon>
        <taxon>Streptophyta</taxon>
        <taxon>Embryophyta</taxon>
        <taxon>Tracheophyta</taxon>
        <taxon>Spermatophyta</taxon>
        <taxon>Magnoliopsida</taxon>
        <taxon>eudicotyledons</taxon>
        <taxon>Gunneridae</taxon>
        <taxon>Pentapetalae</taxon>
        <taxon>asterids</taxon>
        <taxon>campanulids</taxon>
        <taxon>Asterales</taxon>
        <taxon>Asteraceae</taxon>
        <taxon>Asteroideae</taxon>
        <taxon>Heliantheae alliance</taxon>
        <taxon>Tageteae</taxon>
        <taxon>Tagetes</taxon>
    </lineage>
</organism>
<protein>
    <recommendedName>
        <fullName evidence="1">DUF4216 domain-containing protein</fullName>
    </recommendedName>
</protein>